<evidence type="ECO:0000256" key="1">
    <source>
        <dbReference type="SAM" id="Coils"/>
    </source>
</evidence>
<accession>A0ABW3BBH6</accession>
<keyword evidence="3" id="KW-1185">Reference proteome</keyword>
<gene>
    <name evidence="2" type="ORF">ACFQZU_02770</name>
</gene>
<evidence type="ECO:0000313" key="3">
    <source>
        <dbReference type="Proteomes" id="UP001596956"/>
    </source>
</evidence>
<dbReference type="EMBL" id="JBHTHR010000033">
    <property type="protein sequence ID" value="MFD0800241.1"/>
    <property type="molecule type" value="Genomic_DNA"/>
</dbReference>
<reference evidence="3" key="1">
    <citation type="journal article" date="2019" name="Int. J. Syst. Evol. Microbiol.">
        <title>The Global Catalogue of Microorganisms (GCM) 10K type strain sequencing project: providing services to taxonomists for standard genome sequencing and annotation.</title>
        <authorList>
            <consortium name="The Broad Institute Genomics Platform"/>
            <consortium name="The Broad Institute Genome Sequencing Center for Infectious Disease"/>
            <person name="Wu L."/>
            <person name="Ma J."/>
        </authorList>
    </citation>
    <scope>NUCLEOTIDE SEQUENCE [LARGE SCALE GENOMIC DNA]</scope>
    <source>
        <strain evidence="3">CCUG 63369</strain>
    </source>
</reference>
<dbReference type="Proteomes" id="UP001596956">
    <property type="component" value="Unassembled WGS sequence"/>
</dbReference>
<feature type="coiled-coil region" evidence="1">
    <location>
        <begin position="330"/>
        <end position="371"/>
    </location>
</feature>
<evidence type="ECO:0000313" key="2">
    <source>
        <dbReference type="EMBL" id="MFD0800241.1"/>
    </source>
</evidence>
<organism evidence="2 3">
    <name type="scientific">Streptomonospora algeriensis</name>
    <dbReference type="NCBI Taxonomy" id="995084"/>
    <lineage>
        <taxon>Bacteria</taxon>
        <taxon>Bacillati</taxon>
        <taxon>Actinomycetota</taxon>
        <taxon>Actinomycetes</taxon>
        <taxon>Streptosporangiales</taxon>
        <taxon>Nocardiopsidaceae</taxon>
        <taxon>Streptomonospora</taxon>
    </lineage>
</organism>
<sequence>MPHQGPAPRPVDFSVLEKRLADIDLDEDHPLKPGELGRLRVEVLTELASRPDNEQAPPDDVLKGVCQLAAETLRTVADLAQSQPKPTLLWNEELDIAEFMGRTLLLADHILLDDGVFTAVQRQGDNQRFRRAAQQQLRFAELIKSGSVIPVVKGVAMAMHGDSAMELTRRDLQEESILRWVREQLILEGPTAREALFVRAIDDFARDSANFWLYSHIRDPEEDASEGALRVRAVALQPYDSNRDYTPWIKQVTDSAISSLVQRTNQRIVGADMFAADYIAATPFEARLLERRNRTSSNSPAQAAIWANIPMLPDLFSRDLAAILTQEDAVENLRRRVAAALSTARTLETSTDTLTQLAHELEAESHKLEKQMGAKLRGQFQESGGLGAASMFIGGLSGGLPGVAGAALTTINGVSSYLRERANSRREAAYLFVRARKA</sequence>
<proteinExistence type="predicted"/>
<comment type="caution">
    <text evidence="2">The sequence shown here is derived from an EMBL/GenBank/DDBJ whole genome shotgun (WGS) entry which is preliminary data.</text>
</comment>
<name>A0ABW3BBH6_9ACTN</name>
<keyword evidence="1" id="KW-0175">Coiled coil</keyword>
<protein>
    <submittedName>
        <fullName evidence="2">Uncharacterized protein</fullName>
    </submittedName>
</protein>